<feature type="domain" description="Choline/carnitine acyltransferase" evidence="5">
    <location>
        <begin position="15"/>
        <end position="569"/>
    </location>
</feature>
<dbReference type="InterPro" id="IPR039551">
    <property type="entry name" value="Cho/carn_acyl_trans"/>
</dbReference>
<accession>L1J2S1</accession>
<organism evidence="6">
    <name type="scientific">Guillardia theta (strain CCMP2712)</name>
    <name type="common">Cryptophyte</name>
    <dbReference type="NCBI Taxonomy" id="905079"/>
    <lineage>
        <taxon>Eukaryota</taxon>
        <taxon>Cryptophyceae</taxon>
        <taxon>Pyrenomonadales</taxon>
        <taxon>Geminigeraceae</taxon>
        <taxon>Guillardia</taxon>
    </lineage>
</organism>
<keyword evidence="2" id="KW-0808">Transferase</keyword>
<feature type="active site" description="Proton acceptor" evidence="4">
    <location>
        <position position="310"/>
    </location>
</feature>
<evidence type="ECO:0000256" key="1">
    <source>
        <dbReference type="ARBA" id="ARBA00005232"/>
    </source>
</evidence>
<evidence type="ECO:0000256" key="3">
    <source>
        <dbReference type="ARBA" id="ARBA00023315"/>
    </source>
</evidence>
<dbReference type="RefSeq" id="XP_005829419.1">
    <property type="nucleotide sequence ID" value="XM_005829362.1"/>
</dbReference>
<dbReference type="GeneID" id="17299120"/>
<sequence length="571" mass="65223">FSHLYSHNHLQLPKLPVPDLKSTVQRYLQSLIPLMEPSEFQKYSEIVRKFEEEEGSTLQSLLLQSLEHEGYPYSYVERYWDDMYLNLRCPIPVHVNPAYNLKHDEDCGKPKSQASRLSKFISLSFRWQEKVLRGHLEPEKSPSCMSFFSRLLGTARIPHIGRDILKTNAHSRHVVLIRGNKFFQVQVLSADRSEILSCEALEQQIQHVLDTVPPAKGNEVGVGIFTWEDRDAWANTRKQLETCSAINQESLRTIDSALFVVCLDHGPHQGYTERAQDILHGQMNSISNRWFDKLQIISDSTGALGVNFEHSFSDGVVWNRWLSEVWDNMQGNQALGAPAPLPRFSETNCVDPSCPVALQFEIDSAMENRMREARKRAEALTLNTHTHMLRFSSFGKEKFKLWGLSPDGVVQMAIQIAYHRLHGRAVPTYESCSTKGYFHGRTEMVRAMNQDKRNVSPGYQPFTRNQQTELFKNAVKRQNDLSRLAVQGQGVDRHLMALNKVAHGVLPVDNKLRTARRRCPVTMSFLSNVSTTWNSIFAFGPVSEHGYGVGYLIHDDQVLLNLTSWRDSKVS</sequence>
<dbReference type="PaxDb" id="55529-EKX42439"/>
<dbReference type="OrthoDB" id="240216at2759"/>
<evidence type="ECO:0000256" key="2">
    <source>
        <dbReference type="ARBA" id="ARBA00022679"/>
    </source>
</evidence>
<dbReference type="PANTHER" id="PTHR22589">
    <property type="entry name" value="CARNITINE O-ACYLTRANSFERASE"/>
    <property type="match status" value="1"/>
</dbReference>
<comment type="similarity">
    <text evidence="1">Belongs to the carnitine/choline acetyltransferase family.</text>
</comment>
<dbReference type="PROSITE" id="PS00439">
    <property type="entry name" value="ACYLTRANSF_C_1"/>
    <property type="match status" value="1"/>
</dbReference>
<feature type="non-terminal residue" evidence="6">
    <location>
        <position position="571"/>
    </location>
</feature>
<dbReference type="HOGENOM" id="CLU_013513_5_0_1"/>
<dbReference type="Gene3D" id="3.30.559.70">
    <property type="entry name" value="Choline/Carnitine o-acyltransferase, domain 2"/>
    <property type="match status" value="1"/>
</dbReference>
<dbReference type="AlphaFoldDB" id="L1J2S1"/>
<dbReference type="InterPro" id="IPR000542">
    <property type="entry name" value="Carn_acyl_trans"/>
</dbReference>
<dbReference type="GO" id="GO:0004095">
    <property type="term" value="F:carnitine O-palmitoyltransferase activity"/>
    <property type="evidence" value="ECO:0007669"/>
    <property type="project" value="TreeGrafter"/>
</dbReference>
<dbReference type="EMBL" id="JH993016">
    <property type="protein sequence ID" value="EKX42439.1"/>
    <property type="molecule type" value="Genomic_DNA"/>
</dbReference>
<dbReference type="SUPFAM" id="SSF52777">
    <property type="entry name" value="CoA-dependent acyltransferases"/>
    <property type="match status" value="2"/>
</dbReference>
<evidence type="ECO:0000256" key="4">
    <source>
        <dbReference type="PIRSR" id="PIRSR600542-1"/>
    </source>
</evidence>
<protein>
    <recommendedName>
        <fullName evidence="5">Choline/carnitine acyltransferase domain-containing protein</fullName>
    </recommendedName>
</protein>
<dbReference type="GO" id="GO:0006635">
    <property type="term" value="P:fatty acid beta-oxidation"/>
    <property type="evidence" value="ECO:0007669"/>
    <property type="project" value="TreeGrafter"/>
</dbReference>
<name>L1J2S1_GUITC</name>
<reference evidence="6" key="1">
    <citation type="journal article" date="2012" name="Nature">
        <title>Algal genomes reveal evolutionary mosaicism and the fate of nucleomorphs.</title>
        <authorList>
            <consortium name="DOE Joint Genome Institute"/>
            <person name="Curtis B.A."/>
            <person name="Tanifuji G."/>
            <person name="Burki F."/>
            <person name="Gruber A."/>
            <person name="Irimia M."/>
            <person name="Maruyama S."/>
            <person name="Arias M.C."/>
            <person name="Ball S.G."/>
            <person name="Gile G.H."/>
            <person name="Hirakawa Y."/>
            <person name="Hopkins J.F."/>
            <person name="Kuo A."/>
            <person name="Rensing S.A."/>
            <person name="Schmutz J."/>
            <person name="Symeonidi A."/>
            <person name="Elias M."/>
            <person name="Eveleigh R.J."/>
            <person name="Herman E.K."/>
            <person name="Klute M.J."/>
            <person name="Nakayama T."/>
            <person name="Obornik M."/>
            <person name="Reyes-Prieto A."/>
            <person name="Armbrust E.V."/>
            <person name="Aves S.J."/>
            <person name="Beiko R.G."/>
            <person name="Coutinho P."/>
            <person name="Dacks J.B."/>
            <person name="Durnford D.G."/>
            <person name="Fast N.M."/>
            <person name="Green B.R."/>
            <person name="Grisdale C.J."/>
            <person name="Hempel F."/>
            <person name="Henrissat B."/>
            <person name="Hoppner M.P."/>
            <person name="Ishida K."/>
            <person name="Kim E."/>
            <person name="Koreny L."/>
            <person name="Kroth P.G."/>
            <person name="Liu Y."/>
            <person name="Malik S.B."/>
            <person name="Maier U.G."/>
            <person name="McRose D."/>
            <person name="Mock T."/>
            <person name="Neilson J.A."/>
            <person name="Onodera N.T."/>
            <person name="Poole A.M."/>
            <person name="Pritham E.J."/>
            <person name="Richards T.A."/>
            <person name="Rocap G."/>
            <person name="Roy S.W."/>
            <person name="Sarai C."/>
            <person name="Schaack S."/>
            <person name="Shirato S."/>
            <person name="Slamovits C.H."/>
            <person name="Spencer D.F."/>
            <person name="Suzuki S."/>
            <person name="Worden A.Z."/>
            <person name="Zauner S."/>
            <person name="Barry K."/>
            <person name="Bell C."/>
            <person name="Bharti A.K."/>
            <person name="Crow J.A."/>
            <person name="Grimwood J."/>
            <person name="Kramer R."/>
            <person name="Lindquist E."/>
            <person name="Lucas S."/>
            <person name="Salamov A."/>
            <person name="McFadden G.I."/>
            <person name="Lane C.E."/>
            <person name="Keeling P.J."/>
            <person name="Gray M.W."/>
            <person name="Grigoriev I.V."/>
            <person name="Archibald J.M."/>
        </authorList>
    </citation>
    <scope>NUCLEOTIDE SEQUENCE</scope>
    <source>
        <strain evidence="6">CCMP2712</strain>
    </source>
</reference>
<evidence type="ECO:0000259" key="5">
    <source>
        <dbReference type="Pfam" id="PF00755"/>
    </source>
</evidence>
<dbReference type="Gene3D" id="3.30.559.10">
    <property type="entry name" value="Chloramphenicol acetyltransferase-like domain"/>
    <property type="match status" value="1"/>
</dbReference>
<proteinExistence type="inferred from homology"/>
<dbReference type="KEGG" id="gtt:GUITHDRAFT_73931"/>
<dbReference type="eggNOG" id="KOG3719">
    <property type="taxonomic scope" value="Eukaryota"/>
</dbReference>
<dbReference type="Pfam" id="PF00755">
    <property type="entry name" value="Carn_acyltransf"/>
    <property type="match status" value="1"/>
</dbReference>
<dbReference type="GO" id="GO:0005739">
    <property type="term" value="C:mitochondrion"/>
    <property type="evidence" value="ECO:0007669"/>
    <property type="project" value="TreeGrafter"/>
</dbReference>
<keyword evidence="3" id="KW-0012">Acyltransferase</keyword>
<dbReference type="STRING" id="905079.L1J2S1"/>
<dbReference type="PANTHER" id="PTHR22589:SF16">
    <property type="entry name" value="CARNITINE O-PALMITOYLTRANSFERASE 2, MITOCHONDRIAL"/>
    <property type="match status" value="1"/>
</dbReference>
<gene>
    <name evidence="6" type="ORF">GUITHDRAFT_73931</name>
</gene>
<dbReference type="InterPro" id="IPR042231">
    <property type="entry name" value="Cho/carn_acyl_trans_2"/>
</dbReference>
<dbReference type="InterPro" id="IPR023213">
    <property type="entry name" value="CAT-like_dom_sf"/>
</dbReference>
<evidence type="ECO:0000313" key="6">
    <source>
        <dbReference type="EMBL" id="EKX42439.1"/>
    </source>
</evidence>